<dbReference type="EMBL" id="CP035281">
    <property type="protein sequence ID" value="QAT44129.1"/>
    <property type="molecule type" value="Genomic_DNA"/>
</dbReference>
<evidence type="ECO:0000256" key="8">
    <source>
        <dbReference type="ARBA" id="ARBA00022840"/>
    </source>
</evidence>
<evidence type="ECO:0000313" key="14">
    <source>
        <dbReference type="Proteomes" id="UP000287601"/>
    </source>
</evidence>
<evidence type="ECO:0000256" key="2">
    <source>
        <dbReference type="ARBA" id="ARBA00012980"/>
    </source>
</evidence>
<evidence type="ECO:0000256" key="5">
    <source>
        <dbReference type="ARBA" id="ARBA00022727"/>
    </source>
</evidence>
<evidence type="ECO:0000256" key="3">
    <source>
        <dbReference type="ARBA" id="ARBA00017144"/>
    </source>
</evidence>
<dbReference type="OrthoDB" id="9774907at2"/>
<keyword evidence="8 11" id="KW-0067">ATP-binding</keyword>
<keyword evidence="7 11" id="KW-0418">Kinase</keyword>
<dbReference type="InterPro" id="IPR039430">
    <property type="entry name" value="Thymidylate_kin-like_dom"/>
</dbReference>
<dbReference type="AlphaFoldDB" id="A0A410PYV4"/>
<dbReference type="SUPFAM" id="SSF52540">
    <property type="entry name" value="P-loop containing nucleoside triphosphate hydrolases"/>
    <property type="match status" value="1"/>
</dbReference>
<keyword evidence="4 11" id="KW-0808">Transferase</keyword>
<accession>A0A410PYV4</accession>
<evidence type="ECO:0000256" key="7">
    <source>
        <dbReference type="ARBA" id="ARBA00022777"/>
    </source>
</evidence>
<keyword evidence="6 11" id="KW-0547">Nucleotide-binding</keyword>
<dbReference type="InterPro" id="IPR027417">
    <property type="entry name" value="P-loop_NTPase"/>
</dbReference>
<dbReference type="PANTHER" id="PTHR10344:SF4">
    <property type="entry name" value="UMP-CMP KINASE 2, MITOCHONDRIAL"/>
    <property type="match status" value="1"/>
</dbReference>
<gene>
    <name evidence="11" type="primary">tmk</name>
    <name evidence="13" type="ORF">EQM06_08925</name>
</gene>
<comment type="function">
    <text evidence="10 11">Phosphorylation of dTMP to form dTDP in both de novo and salvage pathways of dTTP synthesis.</text>
</comment>
<dbReference type="GO" id="GO:0005829">
    <property type="term" value="C:cytosol"/>
    <property type="evidence" value="ECO:0007669"/>
    <property type="project" value="TreeGrafter"/>
</dbReference>
<dbReference type="GO" id="GO:0005524">
    <property type="term" value="F:ATP binding"/>
    <property type="evidence" value="ECO:0007669"/>
    <property type="project" value="UniProtKB-UniRule"/>
</dbReference>
<dbReference type="PANTHER" id="PTHR10344">
    <property type="entry name" value="THYMIDYLATE KINASE"/>
    <property type="match status" value="1"/>
</dbReference>
<dbReference type="Gene3D" id="3.40.50.300">
    <property type="entry name" value="P-loop containing nucleotide triphosphate hydrolases"/>
    <property type="match status" value="1"/>
</dbReference>
<dbReference type="Pfam" id="PF02223">
    <property type="entry name" value="Thymidylate_kin"/>
    <property type="match status" value="1"/>
</dbReference>
<evidence type="ECO:0000256" key="1">
    <source>
        <dbReference type="ARBA" id="ARBA00009776"/>
    </source>
</evidence>
<proteinExistence type="inferred from homology"/>
<keyword evidence="5 11" id="KW-0545">Nucleotide biosynthesis</keyword>
<evidence type="ECO:0000259" key="12">
    <source>
        <dbReference type="Pfam" id="PF02223"/>
    </source>
</evidence>
<comment type="catalytic activity">
    <reaction evidence="9 11">
        <text>dTMP + ATP = dTDP + ADP</text>
        <dbReference type="Rhea" id="RHEA:13517"/>
        <dbReference type="ChEBI" id="CHEBI:30616"/>
        <dbReference type="ChEBI" id="CHEBI:58369"/>
        <dbReference type="ChEBI" id="CHEBI:63528"/>
        <dbReference type="ChEBI" id="CHEBI:456216"/>
        <dbReference type="EC" id="2.7.4.9"/>
    </reaction>
</comment>
<dbReference type="NCBIfam" id="TIGR00041">
    <property type="entry name" value="DTMP_kinase"/>
    <property type="match status" value="1"/>
</dbReference>
<dbReference type="EC" id="2.7.4.9" evidence="2 11"/>
<evidence type="ECO:0000256" key="6">
    <source>
        <dbReference type="ARBA" id="ARBA00022741"/>
    </source>
</evidence>
<evidence type="ECO:0000256" key="11">
    <source>
        <dbReference type="HAMAP-Rule" id="MF_00165"/>
    </source>
</evidence>
<dbReference type="GO" id="GO:0006227">
    <property type="term" value="P:dUDP biosynthetic process"/>
    <property type="evidence" value="ECO:0007669"/>
    <property type="project" value="TreeGrafter"/>
</dbReference>
<comment type="similarity">
    <text evidence="1 11">Belongs to the thymidylate kinase family.</text>
</comment>
<evidence type="ECO:0000256" key="10">
    <source>
        <dbReference type="ARBA" id="ARBA00057735"/>
    </source>
</evidence>
<keyword evidence="14" id="KW-1185">Reference proteome</keyword>
<reference evidence="13 14" key="1">
    <citation type="submission" date="2019-01" db="EMBL/GenBank/DDBJ databases">
        <title>Draft genomes of a novel of Aminipila strains.</title>
        <authorList>
            <person name="Ma S."/>
        </authorList>
    </citation>
    <scope>NUCLEOTIDE SEQUENCE [LARGE SCALE GENOMIC DNA]</scope>
    <source>
        <strain evidence="14">JN-39</strain>
    </source>
</reference>
<dbReference type="FunFam" id="3.40.50.300:FF:000225">
    <property type="entry name" value="Thymidylate kinase"/>
    <property type="match status" value="1"/>
</dbReference>
<dbReference type="CDD" id="cd01672">
    <property type="entry name" value="TMPK"/>
    <property type="match status" value="1"/>
</dbReference>
<dbReference type="InterPro" id="IPR018094">
    <property type="entry name" value="Thymidylate_kinase"/>
</dbReference>
<dbReference type="GO" id="GO:0004798">
    <property type="term" value="F:dTMP kinase activity"/>
    <property type="evidence" value="ECO:0007669"/>
    <property type="project" value="UniProtKB-UniRule"/>
</dbReference>
<evidence type="ECO:0000256" key="4">
    <source>
        <dbReference type="ARBA" id="ARBA00022679"/>
    </source>
</evidence>
<organism evidence="13 14">
    <name type="scientific">Aminipila luticellarii</name>
    <dbReference type="NCBI Taxonomy" id="2507160"/>
    <lineage>
        <taxon>Bacteria</taxon>
        <taxon>Bacillati</taxon>
        <taxon>Bacillota</taxon>
        <taxon>Clostridia</taxon>
        <taxon>Peptostreptococcales</taxon>
        <taxon>Anaerovoracaceae</taxon>
        <taxon>Aminipila</taxon>
    </lineage>
</organism>
<dbReference type="GO" id="GO:0006233">
    <property type="term" value="P:dTDP biosynthetic process"/>
    <property type="evidence" value="ECO:0007669"/>
    <property type="project" value="InterPro"/>
</dbReference>
<dbReference type="GO" id="GO:0006235">
    <property type="term" value="P:dTTP biosynthetic process"/>
    <property type="evidence" value="ECO:0007669"/>
    <property type="project" value="UniProtKB-UniRule"/>
</dbReference>
<protein>
    <recommendedName>
        <fullName evidence="3 11">Thymidylate kinase</fullName>
        <ecNumber evidence="2 11">2.7.4.9</ecNumber>
    </recommendedName>
    <alternativeName>
        <fullName evidence="11">dTMP kinase</fullName>
    </alternativeName>
</protein>
<dbReference type="HAMAP" id="MF_00165">
    <property type="entry name" value="Thymidylate_kinase"/>
    <property type="match status" value="1"/>
</dbReference>
<dbReference type="Proteomes" id="UP000287601">
    <property type="component" value="Chromosome"/>
</dbReference>
<name>A0A410PYV4_9FIRM</name>
<dbReference type="InterPro" id="IPR018095">
    <property type="entry name" value="Thymidylate_kin_CS"/>
</dbReference>
<sequence length="206" mass="23195">MKRALFISIEGPDGSGKTTQIRLLKEFLDKNGVESILTREPGGTVIGEKIRQIILDKKHIEMNPMTEALLYAAARAQHVAEVIKPALEAGKTVICDRFVDSSIAYQGYGRRLGESVRIINEYAVAGCMPDLTFLLKVDPCIGKERIREEEQDRLEKEKMEFHNTVFKGYLDLEKLHKDRIIGIDAAKTIDEISSEILVHVQPFLEG</sequence>
<evidence type="ECO:0000256" key="9">
    <source>
        <dbReference type="ARBA" id="ARBA00048743"/>
    </source>
</evidence>
<evidence type="ECO:0000313" key="13">
    <source>
        <dbReference type="EMBL" id="QAT44129.1"/>
    </source>
</evidence>
<feature type="domain" description="Thymidylate kinase-like" evidence="12">
    <location>
        <begin position="9"/>
        <end position="196"/>
    </location>
</feature>
<dbReference type="KEGG" id="amij:EQM06_08925"/>
<feature type="binding site" evidence="11">
    <location>
        <begin position="11"/>
        <end position="18"/>
    </location>
    <ligand>
        <name>ATP</name>
        <dbReference type="ChEBI" id="CHEBI:30616"/>
    </ligand>
</feature>
<dbReference type="PROSITE" id="PS01331">
    <property type="entry name" value="THYMIDYLATE_KINASE"/>
    <property type="match status" value="1"/>
</dbReference>